<evidence type="ECO:0000259" key="2">
    <source>
        <dbReference type="PROSITE" id="PS51746"/>
    </source>
</evidence>
<dbReference type="SMART" id="SM00332">
    <property type="entry name" value="PP2Cc"/>
    <property type="match status" value="1"/>
</dbReference>
<dbReference type="Proteomes" id="UP000594263">
    <property type="component" value="Unplaced"/>
</dbReference>
<dbReference type="GO" id="GO:0009507">
    <property type="term" value="C:chloroplast"/>
    <property type="evidence" value="ECO:0007669"/>
    <property type="project" value="TreeGrafter"/>
</dbReference>
<dbReference type="PANTHER" id="PTHR12320:SF1">
    <property type="entry name" value="PROTEIN PHOSPHATASE PTC7 HOMOLOG"/>
    <property type="match status" value="1"/>
</dbReference>
<dbReference type="SUPFAM" id="SSF81606">
    <property type="entry name" value="PP2C-like"/>
    <property type="match status" value="1"/>
</dbReference>
<evidence type="ECO:0000256" key="1">
    <source>
        <dbReference type="SAM" id="MobiDB-lite"/>
    </source>
</evidence>
<dbReference type="Gene3D" id="3.60.40.10">
    <property type="entry name" value="PPM-type phosphatase domain"/>
    <property type="match status" value="2"/>
</dbReference>
<protein>
    <recommendedName>
        <fullName evidence="2">PPM-type phosphatase domain-containing protein</fullName>
    </recommendedName>
</protein>
<evidence type="ECO:0000313" key="3">
    <source>
        <dbReference type="EnsemblPlants" id="Kaladp0001s0271.1.v1.1"/>
    </source>
</evidence>
<name>A0A7N0R8Z4_KALFE</name>
<feature type="domain" description="PPM-type phosphatase" evidence="2">
    <location>
        <begin position="590"/>
        <end position="828"/>
    </location>
</feature>
<dbReference type="InterPro" id="IPR036457">
    <property type="entry name" value="PPM-type-like_dom_sf"/>
</dbReference>
<feature type="region of interest" description="Disordered" evidence="1">
    <location>
        <begin position="442"/>
        <end position="473"/>
    </location>
</feature>
<keyword evidence="4" id="KW-1185">Reference proteome</keyword>
<dbReference type="EnsemblPlants" id="Kaladp0001s0271.1.v1.1">
    <property type="protein sequence ID" value="Kaladp0001s0271.1.v1.1"/>
    <property type="gene ID" value="Kaladp0001s0271.v1.1"/>
</dbReference>
<dbReference type="AlphaFoldDB" id="A0A7N0R8Z4"/>
<dbReference type="PANTHER" id="PTHR12320">
    <property type="entry name" value="PROTEIN PHOSPHATASE 2C"/>
    <property type="match status" value="1"/>
</dbReference>
<dbReference type="InterPro" id="IPR039123">
    <property type="entry name" value="PPTC7"/>
</dbReference>
<dbReference type="GO" id="GO:0004722">
    <property type="term" value="F:protein serine/threonine phosphatase activity"/>
    <property type="evidence" value="ECO:0007669"/>
    <property type="project" value="TreeGrafter"/>
</dbReference>
<proteinExistence type="predicted"/>
<dbReference type="SMART" id="SM00331">
    <property type="entry name" value="PP2C_SIG"/>
    <property type="match status" value="1"/>
</dbReference>
<feature type="compositionally biased region" description="Polar residues" evidence="1">
    <location>
        <begin position="450"/>
        <end position="473"/>
    </location>
</feature>
<accession>A0A7N0R8Z4</accession>
<dbReference type="PROSITE" id="PS51746">
    <property type="entry name" value="PPM_2"/>
    <property type="match status" value="1"/>
</dbReference>
<sequence>MADLLLKNLPLFLAPAPIAQFRPSRVPLRLPCFRSTRWGLRRKTSVCASELELVYSTESPDGSVVFRFGTASEVSEYMASQKVRKAVDEVETAGVVQANDNDDVQEDITASDDRNDEEEDLFEMVLDVSTPVDDSENCVLKISDDLLEAEVDCTSSLSEKLIEKETKGDSIEIADEASHGLISNVSVVEPSTREEKDGISETECIGVVDNTSSYEVEYEKELSTVDTSSISDSEIEHGSEKENVIVHGRSVHDEHRECNLEKENEIRERASVSAEHFESSVEKETMNFEKARASLKEPSNYVDKEDAWSHSVVSEVGTTAVVETTSIPEDNNIPIAEIPGFSENSIELNAGIELSTTEEIKIPDADYGCDDKEIPVVNGTLTFDKNLFTGDNEFVPPQKTSISEVIHNEETPNFSSLPNIYLDTVAECPSVDKISNQTSDFVTSEAGGSHISSDPNLSTSRGHFSNESSDKTNTMKQAVSVAASSTILKDADESSSVASVPGATESDTELILDEKIVIDIEENSLSTTSIDSLNMTDEKAPPTNEVLEVSEADLLSDSATTISIAEAAEQIPAQLVADREEDSPVRFCISVGAALLPQTSEALTDGEDAYFIAGETWFGVADGVGQWSLEGIDAGLYAHELMENCRRIVSDGGCPPTTNPKEVICRSAAEAVLPGSATILVSYFDGQVLHAANIGDTGFIIVRNGNVSDRSSATVHDFHFPHQIQKGCDPMEFVEWYEIELDEGDVIIAATDGLFDNMYEQEIASIATKSLKFNMNPEEVAAILAVKSQEIGRSTSTRSPFADAAQAAGYAGYTGGKLDDVTVIVSVVQKKP</sequence>
<evidence type="ECO:0000313" key="4">
    <source>
        <dbReference type="Proteomes" id="UP000594263"/>
    </source>
</evidence>
<reference evidence="3" key="1">
    <citation type="submission" date="2021-01" db="UniProtKB">
        <authorList>
            <consortium name="EnsemblPlants"/>
        </authorList>
    </citation>
    <scope>IDENTIFICATION</scope>
</reference>
<dbReference type="InterPro" id="IPR001932">
    <property type="entry name" value="PPM-type_phosphatase-like_dom"/>
</dbReference>
<dbReference type="Gramene" id="Kaladp0001s0271.1.v1.1">
    <property type="protein sequence ID" value="Kaladp0001s0271.1.v1.1"/>
    <property type="gene ID" value="Kaladp0001s0271.v1.1"/>
</dbReference>
<organism evidence="3 4">
    <name type="scientific">Kalanchoe fedtschenkoi</name>
    <name type="common">Lavender scallops</name>
    <name type="synonym">South American air plant</name>
    <dbReference type="NCBI Taxonomy" id="63787"/>
    <lineage>
        <taxon>Eukaryota</taxon>
        <taxon>Viridiplantae</taxon>
        <taxon>Streptophyta</taxon>
        <taxon>Embryophyta</taxon>
        <taxon>Tracheophyta</taxon>
        <taxon>Spermatophyta</taxon>
        <taxon>Magnoliopsida</taxon>
        <taxon>eudicotyledons</taxon>
        <taxon>Gunneridae</taxon>
        <taxon>Pentapetalae</taxon>
        <taxon>Saxifragales</taxon>
        <taxon>Crassulaceae</taxon>
        <taxon>Kalanchoe</taxon>
    </lineage>
</organism>